<dbReference type="Proteomes" id="UP000611762">
    <property type="component" value="Unassembled WGS sequence"/>
</dbReference>
<keyword evidence="13" id="KW-1185">Reference proteome</keyword>
<evidence type="ECO:0000256" key="9">
    <source>
        <dbReference type="RuleBase" id="RU003903"/>
    </source>
</evidence>
<comment type="function">
    <text evidence="5 6">Catalyzes the reduction of 1-pyrroline-5-carboxylate (PCA) to L-proline.</text>
</comment>
<dbReference type="PROSITE" id="PS00521">
    <property type="entry name" value="P5CR"/>
    <property type="match status" value="1"/>
</dbReference>
<feature type="binding site" evidence="8">
    <location>
        <begin position="6"/>
        <end position="11"/>
    </location>
    <ligand>
        <name>NADP(+)</name>
        <dbReference type="ChEBI" id="CHEBI:58349"/>
    </ligand>
</feature>
<dbReference type="Pfam" id="PF14748">
    <property type="entry name" value="P5CR_dimer"/>
    <property type="match status" value="1"/>
</dbReference>
<dbReference type="Gene3D" id="3.40.50.720">
    <property type="entry name" value="NAD(P)-binding Rossmann-like Domain"/>
    <property type="match status" value="1"/>
</dbReference>
<comment type="caution">
    <text evidence="12">The sequence shown here is derived from an EMBL/GenBank/DDBJ whole genome shotgun (WGS) entry which is preliminary data.</text>
</comment>
<feature type="binding site" evidence="8">
    <location>
        <position position="53"/>
    </location>
    <ligand>
        <name>NADPH</name>
        <dbReference type="ChEBI" id="CHEBI:57783"/>
    </ligand>
</feature>
<dbReference type="InterPro" id="IPR036291">
    <property type="entry name" value="NAD(P)-bd_dom_sf"/>
</dbReference>
<evidence type="ECO:0000256" key="3">
    <source>
        <dbReference type="ARBA" id="ARBA00022857"/>
    </source>
</evidence>
<evidence type="ECO:0000259" key="10">
    <source>
        <dbReference type="Pfam" id="PF03807"/>
    </source>
</evidence>
<dbReference type="InterPro" id="IPR008927">
    <property type="entry name" value="6-PGluconate_DH-like_C_sf"/>
</dbReference>
<dbReference type="Pfam" id="PF03807">
    <property type="entry name" value="F420_oxidored"/>
    <property type="match status" value="1"/>
</dbReference>
<dbReference type="RefSeq" id="WP_249310970.1">
    <property type="nucleotide sequence ID" value="NZ_JACRSU010000001.1"/>
</dbReference>
<dbReference type="EC" id="1.5.1.2" evidence="6 7"/>
<dbReference type="PIRSF" id="PIRSF000193">
    <property type="entry name" value="Pyrrol-5-carb_rd"/>
    <property type="match status" value="1"/>
</dbReference>
<evidence type="ECO:0000256" key="8">
    <source>
        <dbReference type="PIRSR" id="PIRSR000193-1"/>
    </source>
</evidence>
<evidence type="ECO:0000259" key="11">
    <source>
        <dbReference type="Pfam" id="PF14748"/>
    </source>
</evidence>
<evidence type="ECO:0000313" key="12">
    <source>
        <dbReference type="EMBL" id="MBC8539764.1"/>
    </source>
</evidence>
<dbReference type="EMBL" id="JACRSU010000001">
    <property type="protein sequence ID" value="MBC8539764.1"/>
    <property type="molecule type" value="Genomic_DNA"/>
</dbReference>
<dbReference type="PANTHER" id="PTHR11645">
    <property type="entry name" value="PYRROLINE-5-CARBOXYLATE REDUCTASE"/>
    <property type="match status" value="1"/>
</dbReference>
<dbReference type="Gene3D" id="1.10.3730.10">
    <property type="entry name" value="ProC C-terminal domain-like"/>
    <property type="match status" value="1"/>
</dbReference>
<evidence type="ECO:0000256" key="2">
    <source>
        <dbReference type="ARBA" id="ARBA00022650"/>
    </source>
</evidence>
<evidence type="ECO:0000313" key="13">
    <source>
        <dbReference type="Proteomes" id="UP000611762"/>
    </source>
</evidence>
<keyword evidence="6 9" id="KW-0028">Amino-acid biosynthesis</keyword>
<dbReference type="HAMAP" id="MF_01925">
    <property type="entry name" value="P5C_reductase"/>
    <property type="match status" value="1"/>
</dbReference>
<sequence>MKIGFIGGGNMAGAITGGVIASGLCSKDEICVCDKNEAVLAKYDREIKTSTNNRDAFFGDYIILAVKPFILPKVLEEIAGMDKKEVEGKVFVSIAAGVTIDTIKQTLGSRTKVVRVMPNTPALVLEGMTVVAQCDNNVDQAEFSAVVDIFNSVGTTEVMPETMINTVTGVSGSSPAYVYMFIEAMADAGVRDGLARDAAYRLAAQSVLGSAKMVLESGKHPGELKDMVCSPKGTTIEAVAELEKRGFRSAVMEAIKACNDKANNIG</sequence>
<accession>A0A926HX76</accession>
<evidence type="ECO:0000256" key="7">
    <source>
        <dbReference type="NCBIfam" id="TIGR00112"/>
    </source>
</evidence>
<proteinExistence type="inferred from homology"/>
<dbReference type="GO" id="GO:0004735">
    <property type="term" value="F:pyrroline-5-carboxylate reductase activity"/>
    <property type="evidence" value="ECO:0007669"/>
    <property type="project" value="UniProtKB-UniRule"/>
</dbReference>
<dbReference type="GO" id="GO:0055129">
    <property type="term" value="P:L-proline biosynthetic process"/>
    <property type="evidence" value="ECO:0007669"/>
    <property type="project" value="UniProtKB-UniRule"/>
</dbReference>
<evidence type="ECO:0000256" key="1">
    <source>
        <dbReference type="ARBA" id="ARBA00005525"/>
    </source>
</evidence>
<dbReference type="NCBIfam" id="TIGR00112">
    <property type="entry name" value="proC"/>
    <property type="match status" value="1"/>
</dbReference>
<name>A0A926HX76_9FIRM</name>
<evidence type="ECO:0000256" key="4">
    <source>
        <dbReference type="ARBA" id="ARBA00023002"/>
    </source>
</evidence>
<dbReference type="GO" id="GO:0005737">
    <property type="term" value="C:cytoplasm"/>
    <property type="evidence" value="ECO:0007669"/>
    <property type="project" value="UniProtKB-SubCell"/>
</dbReference>
<evidence type="ECO:0000256" key="6">
    <source>
        <dbReference type="HAMAP-Rule" id="MF_01925"/>
    </source>
</evidence>
<feature type="binding site" evidence="8">
    <location>
        <begin position="65"/>
        <end position="68"/>
    </location>
    <ligand>
        <name>NADP(+)</name>
        <dbReference type="ChEBI" id="CHEBI:58349"/>
    </ligand>
</feature>
<comment type="catalytic activity">
    <reaction evidence="6">
        <text>L-proline + NAD(+) = (S)-1-pyrroline-5-carboxylate + NADH + 2 H(+)</text>
        <dbReference type="Rhea" id="RHEA:14105"/>
        <dbReference type="ChEBI" id="CHEBI:15378"/>
        <dbReference type="ChEBI" id="CHEBI:17388"/>
        <dbReference type="ChEBI" id="CHEBI:57540"/>
        <dbReference type="ChEBI" id="CHEBI:57945"/>
        <dbReference type="ChEBI" id="CHEBI:60039"/>
        <dbReference type="EC" id="1.5.1.2"/>
    </reaction>
</comment>
<dbReference type="InterPro" id="IPR028939">
    <property type="entry name" value="P5C_Rdtase_cat_N"/>
</dbReference>
<evidence type="ECO:0000256" key="5">
    <source>
        <dbReference type="ARBA" id="ARBA00058118"/>
    </source>
</evidence>
<dbReference type="SUPFAM" id="SSF48179">
    <property type="entry name" value="6-phosphogluconate dehydrogenase C-terminal domain-like"/>
    <property type="match status" value="1"/>
</dbReference>
<comment type="catalytic activity">
    <reaction evidence="6 9">
        <text>L-proline + NADP(+) = (S)-1-pyrroline-5-carboxylate + NADPH + 2 H(+)</text>
        <dbReference type="Rhea" id="RHEA:14109"/>
        <dbReference type="ChEBI" id="CHEBI:15378"/>
        <dbReference type="ChEBI" id="CHEBI:17388"/>
        <dbReference type="ChEBI" id="CHEBI:57783"/>
        <dbReference type="ChEBI" id="CHEBI:58349"/>
        <dbReference type="ChEBI" id="CHEBI:60039"/>
        <dbReference type="EC" id="1.5.1.2"/>
    </reaction>
</comment>
<gene>
    <name evidence="6 12" type="primary">proC</name>
    <name evidence="12" type="ORF">H8698_02085</name>
</gene>
<dbReference type="InterPro" id="IPR000304">
    <property type="entry name" value="Pyrroline-COOH_reductase"/>
</dbReference>
<keyword evidence="3 6" id="KW-0521">NADP</keyword>
<comment type="subcellular location">
    <subcellularLocation>
        <location evidence="6">Cytoplasm</location>
    </subcellularLocation>
</comment>
<reference evidence="12" key="1">
    <citation type="submission" date="2020-08" db="EMBL/GenBank/DDBJ databases">
        <title>Genome public.</title>
        <authorList>
            <person name="Liu C."/>
            <person name="Sun Q."/>
        </authorList>
    </citation>
    <scope>NUCLEOTIDE SEQUENCE</scope>
    <source>
        <strain evidence="12">H8</strain>
    </source>
</reference>
<feature type="domain" description="Pyrroline-5-carboxylate reductase catalytic N-terminal" evidence="10">
    <location>
        <begin position="2"/>
        <end position="97"/>
    </location>
</feature>
<keyword evidence="6" id="KW-0963">Cytoplasm</keyword>
<dbReference type="FunFam" id="1.10.3730.10:FF:000001">
    <property type="entry name" value="Pyrroline-5-carboxylate reductase"/>
    <property type="match status" value="1"/>
</dbReference>
<dbReference type="PANTHER" id="PTHR11645:SF0">
    <property type="entry name" value="PYRROLINE-5-CARBOXYLATE REDUCTASE 3"/>
    <property type="match status" value="1"/>
</dbReference>
<comment type="pathway">
    <text evidence="6 9">Amino-acid biosynthesis; L-proline biosynthesis; L-proline from L-glutamate 5-semialdehyde: step 1/1.</text>
</comment>
<keyword evidence="4 6" id="KW-0560">Oxidoreductase</keyword>
<dbReference type="InterPro" id="IPR029036">
    <property type="entry name" value="P5CR_dimer"/>
</dbReference>
<dbReference type="SUPFAM" id="SSF51735">
    <property type="entry name" value="NAD(P)-binding Rossmann-fold domains"/>
    <property type="match status" value="1"/>
</dbReference>
<keyword evidence="2 6" id="KW-0641">Proline biosynthesis</keyword>
<comment type="similarity">
    <text evidence="1 6 9">Belongs to the pyrroline-5-carboxylate reductase family.</text>
</comment>
<organism evidence="12 13">
    <name type="scientific">Congzhengia minquanensis</name>
    <dbReference type="NCBI Taxonomy" id="2763657"/>
    <lineage>
        <taxon>Bacteria</taxon>
        <taxon>Bacillati</taxon>
        <taxon>Bacillota</taxon>
        <taxon>Clostridia</taxon>
        <taxon>Eubacteriales</taxon>
        <taxon>Oscillospiraceae</taxon>
        <taxon>Congzhengia</taxon>
    </lineage>
</organism>
<feature type="domain" description="Pyrroline-5-carboxylate reductase dimerisation" evidence="11">
    <location>
        <begin position="161"/>
        <end position="263"/>
    </location>
</feature>
<protein>
    <recommendedName>
        <fullName evidence="6 7">Pyrroline-5-carboxylate reductase</fullName>
        <shortName evidence="6">P5C reductase</shortName>
        <shortName evidence="6">P5CR</shortName>
        <ecNumber evidence="6 7">1.5.1.2</ecNumber>
    </recommendedName>
    <alternativeName>
        <fullName evidence="6">PCA reductase</fullName>
    </alternativeName>
</protein>
<dbReference type="AlphaFoldDB" id="A0A926HX76"/>
<dbReference type="InterPro" id="IPR053790">
    <property type="entry name" value="P5CR-like_CS"/>
</dbReference>